<sequence length="69" mass="7442">MGRGRLSSAVRDLRRARVSHPLVEAASPAECRPSIQSPSPVESPSPIENTTSPPRLFTLSCSTIWTSIP</sequence>
<dbReference type="EMBL" id="OZ034818">
    <property type="protein sequence ID" value="CAL1389974.1"/>
    <property type="molecule type" value="Genomic_DNA"/>
</dbReference>
<evidence type="ECO:0000313" key="2">
    <source>
        <dbReference type="EMBL" id="CAL1389974.1"/>
    </source>
</evidence>
<protein>
    <submittedName>
        <fullName evidence="2">Uncharacterized protein</fullName>
    </submittedName>
</protein>
<evidence type="ECO:0000256" key="1">
    <source>
        <dbReference type="SAM" id="MobiDB-lite"/>
    </source>
</evidence>
<feature type="compositionally biased region" description="Low complexity" evidence="1">
    <location>
        <begin position="33"/>
        <end position="48"/>
    </location>
</feature>
<reference evidence="2 3" key="1">
    <citation type="submission" date="2024-04" db="EMBL/GenBank/DDBJ databases">
        <authorList>
            <person name="Fracassetti M."/>
        </authorList>
    </citation>
    <scope>NUCLEOTIDE SEQUENCE [LARGE SCALE GENOMIC DNA]</scope>
</reference>
<keyword evidence="3" id="KW-1185">Reference proteome</keyword>
<accession>A0AAV2EVP5</accession>
<name>A0AAV2EVP5_9ROSI</name>
<proteinExistence type="predicted"/>
<gene>
    <name evidence="2" type="ORF">LTRI10_LOCUS30787</name>
</gene>
<dbReference type="AlphaFoldDB" id="A0AAV2EVP5"/>
<feature type="region of interest" description="Disordered" evidence="1">
    <location>
        <begin position="24"/>
        <end position="55"/>
    </location>
</feature>
<organism evidence="2 3">
    <name type="scientific">Linum trigynum</name>
    <dbReference type="NCBI Taxonomy" id="586398"/>
    <lineage>
        <taxon>Eukaryota</taxon>
        <taxon>Viridiplantae</taxon>
        <taxon>Streptophyta</taxon>
        <taxon>Embryophyta</taxon>
        <taxon>Tracheophyta</taxon>
        <taxon>Spermatophyta</taxon>
        <taxon>Magnoliopsida</taxon>
        <taxon>eudicotyledons</taxon>
        <taxon>Gunneridae</taxon>
        <taxon>Pentapetalae</taxon>
        <taxon>rosids</taxon>
        <taxon>fabids</taxon>
        <taxon>Malpighiales</taxon>
        <taxon>Linaceae</taxon>
        <taxon>Linum</taxon>
    </lineage>
</organism>
<evidence type="ECO:0000313" key="3">
    <source>
        <dbReference type="Proteomes" id="UP001497516"/>
    </source>
</evidence>
<dbReference type="Proteomes" id="UP001497516">
    <property type="component" value="Chromosome 5"/>
</dbReference>